<dbReference type="CDD" id="cd07012">
    <property type="entry name" value="PBP2_Bug_TTT"/>
    <property type="match status" value="1"/>
</dbReference>
<dbReference type="InterPro" id="IPR042100">
    <property type="entry name" value="Bug_dom1"/>
</dbReference>
<organism evidence="3 4">
    <name type="scientific">Paenirhodobacter populi</name>
    <dbReference type="NCBI Taxonomy" id="2306993"/>
    <lineage>
        <taxon>Bacteria</taxon>
        <taxon>Pseudomonadati</taxon>
        <taxon>Pseudomonadota</taxon>
        <taxon>Alphaproteobacteria</taxon>
        <taxon>Rhodobacterales</taxon>
        <taxon>Rhodobacter group</taxon>
        <taxon>Paenirhodobacter</taxon>
    </lineage>
</organism>
<protein>
    <submittedName>
        <fullName evidence="3">Tripartite tricarboxylate transporter substrate binding protein</fullName>
    </submittedName>
</protein>
<sequence>MKFKQAIAGLLLGLLGTLPATAQNYPARNIEVIVPTAAGGGTDLLTRSFVDHANKLLAKPMGVVNKPGGGGAVGLTDVARARPNGYKLAMGFVEITILPHLGIAPFKVDDFRPIARINAEPAAITVRADSSWQTLEDFVAAAKEKPNTIRVGSSGTGSIYHLAAVAFGKAAGAEFNNVPFEGANPAVTTLIGGHIEAVSVSPAEVSTYVEAGQLRLLGVMDKERSALFPEIPTMSELGYDVSVGTWRGLLAPKNTPDDVINTLREVSRKVAENPEFQAQMKRMNMTEAYLDAPEFAKAIAQDDQQFGDLISNINLVGN</sequence>
<dbReference type="RefSeq" id="WP_128210207.1">
    <property type="nucleotide sequence ID" value="NZ_JBHRSO010000009.1"/>
</dbReference>
<dbReference type="SUPFAM" id="SSF53850">
    <property type="entry name" value="Periplasmic binding protein-like II"/>
    <property type="match status" value="1"/>
</dbReference>
<accession>A0A443J9W2</accession>
<dbReference type="EMBL" id="SAUZ01000029">
    <property type="protein sequence ID" value="RWR17321.1"/>
    <property type="molecule type" value="Genomic_DNA"/>
</dbReference>
<dbReference type="Gene3D" id="3.40.190.150">
    <property type="entry name" value="Bordetella uptake gene, domain 1"/>
    <property type="match status" value="1"/>
</dbReference>
<dbReference type="Pfam" id="PF03401">
    <property type="entry name" value="TctC"/>
    <property type="match status" value="1"/>
</dbReference>
<name>A0A443J9W2_9RHOB</name>
<dbReference type="Gene3D" id="3.40.190.10">
    <property type="entry name" value="Periplasmic binding protein-like II"/>
    <property type="match status" value="1"/>
</dbReference>
<dbReference type="PANTHER" id="PTHR42928">
    <property type="entry name" value="TRICARBOXYLATE-BINDING PROTEIN"/>
    <property type="match status" value="1"/>
</dbReference>
<evidence type="ECO:0000313" key="4">
    <source>
        <dbReference type="Proteomes" id="UP000284476"/>
    </source>
</evidence>
<comment type="similarity">
    <text evidence="1">Belongs to the UPF0065 (bug) family.</text>
</comment>
<reference evidence="3 4" key="2">
    <citation type="submission" date="2019-01" db="EMBL/GenBank/DDBJ databases">
        <authorList>
            <person name="Li Y."/>
        </authorList>
    </citation>
    <scope>NUCLEOTIDE SEQUENCE [LARGE SCALE GENOMIC DNA]</scope>
    <source>
        <strain evidence="3 4">SK2B-1</strain>
    </source>
</reference>
<evidence type="ECO:0000256" key="2">
    <source>
        <dbReference type="SAM" id="SignalP"/>
    </source>
</evidence>
<keyword evidence="2" id="KW-0732">Signal</keyword>
<evidence type="ECO:0000256" key="1">
    <source>
        <dbReference type="ARBA" id="ARBA00006987"/>
    </source>
</evidence>
<dbReference type="PANTHER" id="PTHR42928:SF5">
    <property type="entry name" value="BLR1237 PROTEIN"/>
    <property type="match status" value="1"/>
</dbReference>
<dbReference type="PIRSF" id="PIRSF017082">
    <property type="entry name" value="YflP"/>
    <property type="match status" value="1"/>
</dbReference>
<gene>
    <name evidence="3" type="ORF">D2T30_19435</name>
</gene>
<dbReference type="AlphaFoldDB" id="A0A443J9W2"/>
<proteinExistence type="inferred from homology"/>
<reference evidence="3 4" key="1">
    <citation type="submission" date="2019-01" db="EMBL/GenBank/DDBJ databases">
        <title>Sinorhodobacter populi sp. nov. isolated from the symptomatic bark tissue of Populus euramericana canker.</title>
        <authorList>
            <person name="Xu G."/>
        </authorList>
    </citation>
    <scope>NUCLEOTIDE SEQUENCE [LARGE SCALE GENOMIC DNA]</scope>
    <source>
        <strain evidence="3 4">SK2B-1</strain>
    </source>
</reference>
<dbReference type="Proteomes" id="UP000284476">
    <property type="component" value="Unassembled WGS sequence"/>
</dbReference>
<comment type="caution">
    <text evidence="3">The sequence shown here is derived from an EMBL/GenBank/DDBJ whole genome shotgun (WGS) entry which is preliminary data.</text>
</comment>
<evidence type="ECO:0000313" key="3">
    <source>
        <dbReference type="EMBL" id="RWR17321.1"/>
    </source>
</evidence>
<feature type="chain" id="PRO_5019168177" evidence="2">
    <location>
        <begin position="23"/>
        <end position="318"/>
    </location>
</feature>
<dbReference type="InterPro" id="IPR005064">
    <property type="entry name" value="BUG"/>
</dbReference>
<feature type="signal peptide" evidence="2">
    <location>
        <begin position="1"/>
        <end position="22"/>
    </location>
</feature>